<dbReference type="Gene3D" id="3.30.565.10">
    <property type="entry name" value="Histidine kinase-like ATPase, C-terminal domain"/>
    <property type="match status" value="1"/>
</dbReference>
<dbReference type="InterPro" id="IPR050428">
    <property type="entry name" value="TCS_sensor_his_kinase"/>
</dbReference>
<dbReference type="SUPFAM" id="SSF47384">
    <property type="entry name" value="Homodimeric domain of signal transducing histidine kinase"/>
    <property type="match status" value="1"/>
</dbReference>
<keyword evidence="6 10" id="KW-0812">Transmembrane</keyword>
<dbReference type="EC" id="2.7.13.3" evidence="3"/>
<dbReference type="SMART" id="SM00388">
    <property type="entry name" value="HisKA"/>
    <property type="match status" value="1"/>
</dbReference>
<protein>
    <recommendedName>
        <fullName evidence="3">histidine kinase</fullName>
        <ecNumber evidence="3">2.7.13.3</ecNumber>
    </recommendedName>
</protein>
<dbReference type="InterPro" id="IPR003661">
    <property type="entry name" value="HisK_dim/P_dom"/>
</dbReference>
<evidence type="ECO:0000256" key="5">
    <source>
        <dbReference type="ARBA" id="ARBA00022679"/>
    </source>
</evidence>
<dbReference type="PANTHER" id="PTHR45436:SF1">
    <property type="entry name" value="SENSOR PROTEIN QSEC"/>
    <property type="match status" value="1"/>
</dbReference>
<comment type="caution">
    <text evidence="12">The sequence shown here is derived from an EMBL/GenBank/DDBJ whole genome shotgun (WGS) entry which is preliminary data.</text>
</comment>
<dbReference type="PRINTS" id="PR00344">
    <property type="entry name" value="BCTRLSENSOR"/>
</dbReference>
<evidence type="ECO:0000313" key="13">
    <source>
        <dbReference type="Proteomes" id="UP000318405"/>
    </source>
</evidence>
<dbReference type="InterPro" id="IPR036097">
    <property type="entry name" value="HisK_dim/P_sf"/>
</dbReference>
<proteinExistence type="predicted"/>
<keyword evidence="8 10" id="KW-1133">Transmembrane helix</keyword>
<keyword evidence="13" id="KW-1185">Reference proteome</keyword>
<dbReference type="Pfam" id="PF00512">
    <property type="entry name" value="HisKA"/>
    <property type="match status" value="1"/>
</dbReference>
<evidence type="ECO:0000259" key="11">
    <source>
        <dbReference type="PROSITE" id="PS50109"/>
    </source>
</evidence>
<dbReference type="AlphaFoldDB" id="A0A556AUA0"/>
<dbReference type="CDD" id="cd00075">
    <property type="entry name" value="HATPase"/>
    <property type="match status" value="1"/>
</dbReference>
<dbReference type="OrthoDB" id="8554694at2"/>
<sequence>MRARSLKTTLLLWLLPLLVLTMGAALVYSSASLKQQVDVAYDRALAGALRAIDLNVSTASGGLAMEQPYLLLEFFELTANGRVYYRVATEDGLAEIGTPQLPLPRQPLVPGVPVFYEAQYLGEAVRIAALLRPMDPPIPANPEGLLIVQVAEALDTRQAFMTEVLMRVIGRDVAGIGLSLLVVIVAVVMALRPLVRLRDELDARPVADLRALEAAGLPSEVVPLVDALNLHIGRHEAQSRAQQQFLDDASHQLRTPLSVLRAQLGYALRERDPEELRLVMGAMAEGLDRAERMANQMLALARARDASVMRHQLSFSGLDLGVLAEGVLRSLMPAARARRIDLGLELQGEVWIEGIEWLLREALTNLVDNALRYTPAGRAVTVHVAAQQAYAHVRVVDAGPGMSDQDIAQAGTRFRRGMAGKQANGAGLGLAIVHAITELHRGEVRFSRIPDGPGLIVDWRLPRHREH</sequence>
<dbReference type="InterPro" id="IPR005467">
    <property type="entry name" value="His_kinase_dom"/>
</dbReference>
<feature type="transmembrane region" description="Helical" evidence="10">
    <location>
        <begin position="173"/>
        <end position="195"/>
    </location>
</feature>
<dbReference type="InterPro" id="IPR036890">
    <property type="entry name" value="HATPase_C_sf"/>
</dbReference>
<keyword evidence="4" id="KW-0597">Phosphoprotein</keyword>
<dbReference type="InterPro" id="IPR003594">
    <property type="entry name" value="HATPase_dom"/>
</dbReference>
<evidence type="ECO:0000256" key="7">
    <source>
        <dbReference type="ARBA" id="ARBA00022777"/>
    </source>
</evidence>
<dbReference type="Proteomes" id="UP000318405">
    <property type="component" value="Unassembled WGS sequence"/>
</dbReference>
<dbReference type="CDD" id="cd00082">
    <property type="entry name" value="HisKA"/>
    <property type="match status" value="1"/>
</dbReference>
<feature type="domain" description="Histidine kinase" evidence="11">
    <location>
        <begin position="248"/>
        <end position="465"/>
    </location>
</feature>
<name>A0A556AUA0_9BURK</name>
<evidence type="ECO:0000256" key="2">
    <source>
        <dbReference type="ARBA" id="ARBA00004370"/>
    </source>
</evidence>
<organism evidence="12 13">
    <name type="scientific">Verticiella sediminum</name>
    <dbReference type="NCBI Taxonomy" id="1247510"/>
    <lineage>
        <taxon>Bacteria</taxon>
        <taxon>Pseudomonadati</taxon>
        <taxon>Pseudomonadota</taxon>
        <taxon>Betaproteobacteria</taxon>
        <taxon>Burkholderiales</taxon>
        <taxon>Alcaligenaceae</taxon>
        <taxon>Verticiella</taxon>
    </lineage>
</organism>
<dbReference type="InterPro" id="IPR004358">
    <property type="entry name" value="Sig_transdc_His_kin-like_C"/>
</dbReference>
<reference evidence="12 13" key="1">
    <citation type="submission" date="2019-07" db="EMBL/GenBank/DDBJ databases">
        <title>Qingshengfaniella alkalisoli gen. nov., sp. nov., isolated from saline soil.</title>
        <authorList>
            <person name="Xu L."/>
            <person name="Huang X.-X."/>
            <person name="Sun J.-Q."/>
        </authorList>
    </citation>
    <scope>NUCLEOTIDE SEQUENCE [LARGE SCALE GENOMIC DNA]</scope>
    <source>
        <strain evidence="12 13">DSM 27279</strain>
    </source>
</reference>
<evidence type="ECO:0000256" key="6">
    <source>
        <dbReference type="ARBA" id="ARBA00022692"/>
    </source>
</evidence>
<comment type="catalytic activity">
    <reaction evidence="1">
        <text>ATP + protein L-histidine = ADP + protein N-phospho-L-histidine.</text>
        <dbReference type="EC" id="2.7.13.3"/>
    </reaction>
</comment>
<dbReference type="SUPFAM" id="SSF55874">
    <property type="entry name" value="ATPase domain of HSP90 chaperone/DNA topoisomerase II/histidine kinase"/>
    <property type="match status" value="1"/>
</dbReference>
<dbReference type="RefSeq" id="WP_143947815.1">
    <property type="nucleotide sequence ID" value="NZ_BAABMB010000002.1"/>
</dbReference>
<gene>
    <name evidence="12" type="ORF">FOZ76_08990</name>
</gene>
<dbReference type="GO" id="GO:0005886">
    <property type="term" value="C:plasma membrane"/>
    <property type="evidence" value="ECO:0007669"/>
    <property type="project" value="TreeGrafter"/>
</dbReference>
<evidence type="ECO:0000313" key="12">
    <source>
        <dbReference type="EMBL" id="TSH96522.1"/>
    </source>
</evidence>
<comment type="subcellular location">
    <subcellularLocation>
        <location evidence="2">Membrane</location>
    </subcellularLocation>
</comment>
<dbReference type="InterPro" id="IPR013727">
    <property type="entry name" value="2CSK_N"/>
</dbReference>
<evidence type="ECO:0000256" key="8">
    <source>
        <dbReference type="ARBA" id="ARBA00022989"/>
    </source>
</evidence>
<dbReference type="PANTHER" id="PTHR45436">
    <property type="entry name" value="SENSOR HISTIDINE KINASE YKOH"/>
    <property type="match status" value="1"/>
</dbReference>
<dbReference type="Pfam" id="PF02518">
    <property type="entry name" value="HATPase_c"/>
    <property type="match status" value="1"/>
</dbReference>
<keyword evidence="5" id="KW-0808">Transferase</keyword>
<accession>A0A556AUA0</accession>
<evidence type="ECO:0000256" key="4">
    <source>
        <dbReference type="ARBA" id="ARBA00022553"/>
    </source>
</evidence>
<keyword evidence="7 12" id="KW-0418">Kinase</keyword>
<evidence type="ECO:0000256" key="1">
    <source>
        <dbReference type="ARBA" id="ARBA00000085"/>
    </source>
</evidence>
<dbReference type="PROSITE" id="PS50109">
    <property type="entry name" value="HIS_KIN"/>
    <property type="match status" value="1"/>
</dbReference>
<keyword evidence="9 10" id="KW-0472">Membrane</keyword>
<dbReference type="Pfam" id="PF08521">
    <property type="entry name" value="2CSK_N"/>
    <property type="match status" value="1"/>
</dbReference>
<dbReference type="Gene3D" id="1.10.287.130">
    <property type="match status" value="1"/>
</dbReference>
<evidence type="ECO:0000256" key="10">
    <source>
        <dbReference type="SAM" id="Phobius"/>
    </source>
</evidence>
<dbReference type="EMBL" id="VLTJ01000015">
    <property type="protein sequence ID" value="TSH96522.1"/>
    <property type="molecule type" value="Genomic_DNA"/>
</dbReference>
<evidence type="ECO:0000256" key="9">
    <source>
        <dbReference type="ARBA" id="ARBA00023136"/>
    </source>
</evidence>
<evidence type="ECO:0000256" key="3">
    <source>
        <dbReference type="ARBA" id="ARBA00012438"/>
    </source>
</evidence>
<dbReference type="SMART" id="SM00387">
    <property type="entry name" value="HATPase_c"/>
    <property type="match status" value="1"/>
</dbReference>
<dbReference type="GO" id="GO:0000155">
    <property type="term" value="F:phosphorelay sensor kinase activity"/>
    <property type="evidence" value="ECO:0007669"/>
    <property type="project" value="InterPro"/>
</dbReference>